<sequence length="1744" mass="191584">MSKGRDLVERLVALPPSRFNQLVLALGVAPGVVSGEMAPQSHLAVELVRYFEQPGRDTVRLEAELERLHQDSRTSALNASVPSRSDASHEGSVRRAVVLTALGLEYKAVRTYLGELREETHPAGTVYERGFFGVEDETWEVLLVETGEGNTAAAVEAERALTWFEPQVILFVGVAGGVKDVKLGDVVVADKVYGYERGKDLEEGFLPRPDVHRATYALLQRARADARKDEWRRRLQAATGGEPQVFIGPLAAGEKVVAGQKTVVAQFLTRQYSDSLAVEMEGIGFLAAAYRQDVEALVVRGISDLLAGKAEADAAGSQPRAAAHAAAFAFEVLSRFRRASASDRGRSWDLEPGADLRHATGRREPHDDLLARVKVLCELRLGDEARIERLSEPLWGDYLRVGTTREDIPELYPVAVTTEACTREVLDRFDKALHRRYVDADPGVRSVLVVDHREPLDPALVREARRRRIHFTSLIEYRGLIDFRAYVESELDDLRSESGTNRSYPPRLYVKQRLRFPPSSEVKTDALAEVERLVTADEGGHFVLLLGEFGTGKTFLLRELTQRLALLPGAPTPIRIEMRDLEKTDQLDVLVTSHFKKKGWDRPPSSRAFNHMLADGQIVLLFDGYDELALRVSYERATAHFETLLQAARDRARVVATSRTQHFRDRGEATGLGRRLEGAGIRYTVAELLPFERSQILELLEKLLGDRARAEARLALLDEVKDLASLAANPRMLSFIVDIPEEELREAKAKSGVITEASLYRVLMERWLGGETDRKLGQGLATQERWVAAREVALVLWQRLQRTVAVEELPAIAQRALPKLVSRQEQPMDAHSAGHDVGSGTLLVRDDKGAFSFIHQSVMEWLVADAAAQGVEASGEASAGALLSHQTMSALMIAFFTALAGPARASEWARRVLAGKPGENLVINATEVLRSLGEALSPIDFSGQDHSGRSFAGEDLRKARFERSVLVDTNFRGADLRGVSFRGAVLERANLTQANLEDADLSDAVLASANCEGAQLTGAVLHGAKLLRANLKGAVLDVADVSRADFTFAKLVDGSFLDALLNGASFVGANLLGANLDTASGQARFTGAASARPERPGEGVFVSSLAVCRAVAFHSSGEWIAVGHSDGSVRLWDVRTGRELRRLQGHSCPVTSVAFSPDGQWLASGSEDMTVRLWDVYTGGERDCLRGHSSNVTSVAFSPNGQWLASGSSDQTVRQWDVRTGSQLHRLQGHSFNVTSIAYSPDGRWLASGSYDYTVRLWDTRTGKEFRCLQGHSDWVKSVAFSPDGQWLASGSDDQTVVLLDLRTGREVHRLRSHSSHVTSVGFSPDGQSLATGSSDKTVRLWDVHTGSEMRRLQGHLHSVASVAFSPDGQWLASGSEDMTVRLWDVRTGNESHRLRGDSDWVRSVAFSPDGTWLASGCDDHTVRLWDVRTGRRLRRFQGHSSHVTSVAFSPDGQWLASSSEDMTVRLWNVATGSEILRLKDDAIFVASVAFSPDGQWLACGCSDQAVRLWDVRTGSEPRRFQGYSGWFASVAFSPDGQRLASACSDKTVRLLDVRTGSELLRFQGHSFQVTSVAFSPDGQWLASGSGDHTVRLWDVRTGKELRRFLAHSDWVKSVAFSPDGQWLASGSDDQTVRLWNVRTGSEEQRRLEHPAWVTSIAFSPDGHHLAVALVSGLVVLWEVATGQKEISYAHLPGGWAAFTPDGRYKLGGDTTGLYGAINLCRFEPSEFAELTGKPPLDPDVPFL</sequence>
<proteinExistence type="predicted"/>
<feature type="domain" description="Nucleoside phosphorylase" evidence="4">
    <location>
        <begin position="96"/>
        <end position="334"/>
    </location>
</feature>
<dbReference type="InterPro" id="IPR027417">
    <property type="entry name" value="P-loop_NTPase"/>
</dbReference>
<feature type="repeat" description="WD" evidence="3">
    <location>
        <begin position="1563"/>
        <end position="1604"/>
    </location>
</feature>
<evidence type="ECO:0000256" key="1">
    <source>
        <dbReference type="ARBA" id="ARBA00022574"/>
    </source>
</evidence>
<dbReference type="PRINTS" id="PR00320">
    <property type="entry name" value="GPROTEINBRPT"/>
</dbReference>
<reference evidence="7 8" key="1">
    <citation type="submission" date="2022-11" db="EMBL/GenBank/DDBJ databases">
        <title>Minimal conservation of predation-associated metabolite biosynthetic gene clusters underscores biosynthetic potential of Myxococcota including descriptions for ten novel species: Archangium lansinium sp. nov., Myxococcus landrumus sp. nov., Nannocystis bai.</title>
        <authorList>
            <person name="Ahearne A."/>
            <person name="Stevens C."/>
            <person name="Phillips K."/>
        </authorList>
    </citation>
    <scope>NUCLEOTIDE SEQUENCE [LARGE SCALE GENOMIC DNA]</scope>
    <source>
        <strain evidence="7 8">MIWBW</strain>
    </source>
</reference>
<dbReference type="Proteomes" id="UP001207654">
    <property type="component" value="Unassembled WGS sequence"/>
</dbReference>
<dbReference type="PROSITE" id="PS50082">
    <property type="entry name" value="WD_REPEATS_2"/>
    <property type="match status" value="14"/>
</dbReference>
<dbReference type="InterPro" id="IPR015943">
    <property type="entry name" value="WD40/YVTN_repeat-like_dom_sf"/>
</dbReference>
<feature type="domain" description="NACHT-associated inactive Restriction Endonuclease 2 sensor" evidence="6">
    <location>
        <begin position="366"/>
        <end position="483"/>
    </location>
</feature>
<evidence type="ECO:0000313" key="7">
    <source>
        <dbReference type="EMBL" id="MCY1083088.1"/>
    </source>
</evidence>
<feature type="repeat" description="WD" evidence="3">
    <location>
        <begin position="1143"/>
        <end position="1176"/>
    </location>
</feature>
<accession>A0ABT4AN02</accession>
<dbReference type="PANTHER" id="PTHR19848:SF8">
    <property type="entry name" value="F-BOX AND WD REPEAT DOMAIN CONTAINING 7"/>
    <property type="match status" value="1"/>
</dbReference>
<dbReference type="InterPro" id="IPR000845">
    <property type="entry name" value="Nucleoside_phosphorylase_d"/>
</dbReference>
<dbReference type="SUPFAM" id="SSF53167">
    <property type="entry name" value="Purine and uridine phosphorylases"/>
    <property type="match status" value="1"/>
</dbReference>
<evidence type="ECO:0000259" key="4">
    <source>
        <dbReference type="Pfam" id="PF01048"/>
    </source>
</evidence>
<keyword evidence="2" id="KW-0677">Repeat</keyword>
<feature type="domain" description="NACHT" evidence="5">
    <location>
        <begin position="542"/>
        <end position="705"/>
    </location>
</feature>
<dbReference type="InterPro" id="IPR001680">
    <property type="entry name" value="WD40_rpt"/>
</dbReference>
<dbReference type="InterPro" id="IPR054571">
    <property type="entry name" value="NA-iREase3_dom"/>
</dbReference>
<gene>
    <name evidence="7" type="ORF">OV287_52495</name>
</gene>
<dbReference type="Pfam" id="PF05729">
    <property type="entry name" value="NACHT"/>
    <property type="match status" value="1"/>
</dbReference>
<keyword evidence="8" id="KW-1185">Reference proteome</keyword>
<feature type="repeat" description="WD" evidence="3">
    <location>
        <begin position="1227"/>
        <end position="1268"/>
    </location>
</feature>
<evidence type="ECO:0000259" key="5">
    <source>
        <dbReference type="Pfam" id="PF05729"/>
    </source>
</evidence>
<dbReference type="Gene3D" id="3.40.50.300">
    <property type="entry name" value="P-loop containing nucleotide triphosphate hydrolases"/>
    <property type="match status" value="1"/>
</dbReference>
<dbReference type="InterPro" id="IPR036322">
    <property type="entry name" value="WD40_repeat_dom_sf"/>
</dbReference>
<dbReference type="EMBL" id="JAPNKA010000001">
    <property type="protein sequence ID" value="MCY1083088.1"/>
    <property type="molecule type" value="Genomic_DNA"/>
</dbReference>
<feature type="repeat" description="WD" evidence="3">
    <location>
        <begin position="1395"/>
        <end position="1436"/>
    </location>
</feature>
<organism evidence="7 8">
    <name type="scientific">Archangium lansingense</name>
    <dbReference type="NCBI Taxonomy" id="2995310"/>
    <lineage>
        <taxon>Bacteria</taxon>
        <taxon>Pseudomonadati</taxon>
        <taxon>Myxococcota</taxon>
        <taxon>Myxococcia</taxon>
        <taxon>Myxococcales</taxon>
        <taxon>Cystobacterineae</taxon>
        <taxon>Archangiaceae</taxon>
        <taxon>Archangium</taxon>
    </lineage>
</organism>
<name>A0ABT4AN02_9BACT</name>
<dbReference type="Gene3D" id="2.160.20.80">
    <property type="entry name" value="E3 ubiquitin-protein ligase SopA"/>
    <property type="match status" value="2"/>
</dbReference>
<feature type="repeat" description="WD" evidence="3">
    <location>
        <begin position="1311"/>
        <end position="1352"/>
    </location>
</feature>
<feature type="repeat" description="WD" evidence="3">
    <location>
        <begin position="1353"/>
        <end position="1394"/>
    </location>
</feature>
<dbReference type="Pfam" id="PF25173">
    <property type="entry name" value="Beta-prop_WDR3_1st"/>
    <property type="match status" value="2"/>
</dbReference>
<keyword evidence="1 3" id="KW-0853">WD repeat</keyword>
<feature type="repeat" description="WD" evidence="3">
    <location>
        <begin position="1647"/>
        <end position="1688"/>
    </location>
</feature>
<dbReference type="SUPFAM" id="SSF50978">
    <property type="entry name" value="WD40 repeat-like"/>
    <property type="match status" value="1"/>
</dbReference>
<dbReference type="PROSITE" id="PS50294">
    <property type="entry name" value="WD_REPEATS_REGION"/>
    <property type="match status" value="13"/>
</dbReference>
<dbReference type="SUPFAM" id="SSF50998">
    <property type="entry name" value="Quinoprotein alcohol dehydrogenase-like"/>
    <property type="match status" value="1"/>
</dbReference>
<dbReference type="Pfam" id="PF22739">
    <property type="entry name" value="NA-iREase3"/>
    <property type="match status" value="1"/>
</dbReference>
<feature type="repeat" description="WD" evidence="3">
    <location>
        <begin position="1437"/>
        <end position="1478"/>
    </location>
</feature>
<evidence type="ECO:0000256" key="3">
    <source>
        <dbReference type="PROSITE-ProRule" id="PRU00221"/>
    </source>
</evidence>
<feature type="repeat" description="WD" evidence="3">
    <location>
        <begin position="1521"/>
        <end position="1562"/>
    </location>
</feature>
<comment type="caution">
    <text evidence="7">The sequence shown here is derived from an EMBL/GenBank/DDBJ whole genome shotgun (WGS) entry which is preliminary data.</text>
</comment>
<dbReference type="Pfam" id="PF00400">
    <property type="entry name" value="WD40"/>
    <property type="match status" value="4"/>
</dbReference>
<dbReference type="SUPFAM" id="SSF50969">
    <property type="entry name" value="YVTN repeat-like/Quinoprotein amine dehydrogenase"/>
    <property type="match status" value="1"/>
</dbReference>
<dbReference type="Gene3D" id="3.40.50.1580">
    <property type="entry name" value="Nucleoside phosphorylase domain"/>
    <property type="match status" value="1"/>
</dbReference>
<feature type="repeat" description="WD" evidence="3">
    <location>
        <begin position="1479"/>
        <end position="1520"/>
    </location>
</feature>
<dbReference type="Pfam" id="PF00805">
    <property type="entry name" value="Pentapeptide"/>
    <property type="match status" value="3"/>
</dbReference>
<feature type="repeat" description="WD" evidence="3">
    <location>
        <begin position="1605"/>
        <end position="1646"/>
    </location>
</feature>
<protein>
    <submittedName>
        <fullName evidence="7">Pentapeptide repeat-containing protein</fullName>
    </submittedName>
</protein>
<evidence type="ECO:0000259" key="6">
    <source>
        <dbReference type="Pfam" id="PF22739"/>
    </source>
</evidence>
<dbReference type="PANTHER" id="PTHR19848">
    <property type="entry name" value="WD40 REPEAT PROTEIN"/>
    <property type="match status" value="1"/>
</dbReference>
<dbReference type="InterPro" id="IPR019775">
    <property type="entry name" value="WD40_repeat_CS"/>
</dbReference>
<dbReference type="InterPro" id="IPR011047">
    <property type="entry name" value="Quinoprotein_ADH-like_sf"/>
</dbReference>
<feature type="repeat" description="WD" evidence="3">
    <location>
        <begin position="1110"/>
        <end position="1142"/>
    </location>
</feature>
<evidence type="ECO:0000256" key="2">
    <source>
        <dbReference type="ARBA" id="ARBA00022737"/>
    </source>
</evidence>
<dbReference type="SUPFAM" id="SSF141571">
    <property type="entry name" value="Pentapeptide repeat-like"/>
    <property type="match status" value="1"/>
</dbReference>
<dbReference type="InterPro" id="IPR035994">
    <property type="entry name" value="Nucleoside_phosphorylase_sf"/>
</dbReference>
<feature type="repeat" description="WD" evidence="3">
    <location>
        <begin position="1269"/>
        <end position="1310"/>
    </location>
</feature>
<dbReference type="SMART" id="SM00320">
    <property type="entry name" value="WD40"/>
    <property type="match status" value="14"/>
</dbReference>
<dbReference type="PROSITE" id="PS00678">
    <property type="entry name" value="WD_REPEATS_1"/>
    <property type="match status" value="8"/>
</dbReference>
<dbReference type="InterPro" id="IPR020472">
    <property type="entry name" value="WD40_PAC1"/>
</dbReference>
<feature type="repeat" description="WD" evidence="3">
    <location>
        <begin position="1185"/>
        <end position="1226"/>
    </location>
</feature>
<dbReference type="Gene3D" id="2.130.10.10">
    <property type="entry name" value="YVTN repeat-like/Quinoprotein amine dehydrogenase"/>
    <property type="match status" value="5"/>
</dbReference>
<dbReference type="InterPro" id="IPR007111">
    <property type="entry name" value="NACHT_NTPase"/>
</dbReference>
<dbReference type="InterPro" id="IPR011044">
    <property type="entry name" value="Quino_amine_DH_bsu"/>
</dbReference>
<dbReference type="Pfam" id="PF01048">
    <property type="entry name" value="PNP_UDP_1"/>
    <property type="match status" value="1"/>
</dbReference>
<dbReference type="RefSeq" id="WP_267541633.1">
    <property type="nucleotide sequence ID" value="NZ_JAPNKA010000001.1"/>
</dbReference>
<dbReference type="CDD" id="cd00200">
    <property type="entry name" value="WD40"/>
    <property type="match status" value="2"/>
</dbReference>
<dbReference type="CDD" id="cd09008">
    <property type="entry name" value="MTAN"/>
    <property type="match status" value="1"/>
</dbReference>
<evidence type="ECO:0000313" key="8">
    <source>
        <dbReference type="Proteomes" id="UP001207654"/>
    </source>
</evidence>
<dbReference type="InterPro" id="IPR001646">
    <property type="entry name" value="5peptide_repeat"/>
</dbReference>
<dbReference type="SUPFAM" id="SSF52540">
    <property type="entry name" value="P-loop containing nucleoside triphosphate hydrolases"/>
    <property type="match status" value="1"/>
</dbReference>